<comment type="caution">
    <text evidence="2">The sequence shown here is derived from an EMBL/GenBank/DDBJ whole genome shotgun (WGS) entry which is preliminary data.</text>
</comment>
<protein>
    <submittedName>
        <fullName evidence="2">Uncharacterized protein</fullName>
    </submittedName>
</protein>
<accession>A0A059KN50</accession>
<keyword evidence="3" id="KW-1185">Reference proteome</keyword>
<organism evidence="2 3">
    <name type="scientific">Sphaerotilus natans subsp. natans DSM 6575</name>
    <dbReference type="NCBI Taxonomy" id="1286631"/>
    <lineage>
        <taxon>Bacteria</taxon>
        <taxon>Pseudomonadati</taxon>
        <taxon>Pseudomonadota</taxon>
        <taxon>Betaproteobacteria</taxon>
        <taxon>Burkholderiales</taxon>
        <taxon>Sphaerotilaceae</taxon>
        <taxon>Sphaerotilus</taxon>
    </lineage>
</organism>
<evidence type="ECO:0000313" key="3">
    <source>
        <dbReference type="Proteomes" id="UP000026714"/>
    </source>
</evidence>
<reference evidence="2 3" key="1">
    <citation type="journal article" date="2014" name="FEMS Microbiol. Ecol.">
        <title>Sphaerotilus natans encrusted with nanoball-shaped Fe(III) oxide minerals formed by nitrate-reducing mixotrophic Fe(II) oxidation.</title>
        <authorList>
            <person name="Park S."/>
            <person name="Kim D.H."/>
            <person name="Lee J.H."/>
            <person name="Hur H.G."/>
        </authorList>
    </citation>
    <scope>NUCLEOTIDE SEQUENCE [LARGE SCALE GENOMIC DNA]</scope>
    <source>
        <strain evidence="2 3">DSM 6575</strain>
    </source>
</reference>
<gene>
    <name evidence="2" type="ORF">X805_15110</name>
</gene>
<evidence type="ECO:0000256" key="1">
    <source>
        <dbReference type="SAM" id="MobiDB-lite"/>
    </source>
</evidence>
<sequence length="75" mass="8327">MSLHHPIRDVHRGLRVLRFMKDQGLPLQYSVFVGGPHAPTAAQAPSADRSGRRRCSRLPLARARRGPRVRLPPGA</sequence>
<dbReference type="EMBL" id="AZRA01000038">
    <property type="protein sequence ID" value="KDB52907.1"/>
    <property type="molecule type" value="Genomic_DNA"/>
</dbReference>
<proteinExistence type="predicted"/>
<evidence type="ECO:0000313" key="2">
    <source>
        <dbReference type="EMBL" id="KDB52907.1"/>
    </source>
</evidence>
<feature type="compositionally biased region" description="Basic residues" evidence="1">
    <location>
        <begin position="51"/>
        <end position="68"/>
    </location>
</feature>
<dbReference type="Proteomes" id="UP000026714">
    <property type="component" value="Unassembled WGS sequence"/>
</dbReference>
<dbReference type="AlphaFoldDB" id="A0A059KN50"/>
<name>A0A059KN50_9BURK</name>
<feature type="region of interest" description="Disordered" evidence="1">
    <location>
        <begin position="36"/>
        <end position="75"/>
    </location>
</feature>